<dbReference type="AlphaFoldDB" id="A0A0A9W9E9"/>
<keyword evidence="1" id="KW-0378">Hydrolase</keyword>
<keyword evidence="1" id="KW-0645">Protease</keyword>
<dbReference type="EMBL" id="GBRD01000936">
    <property type="protein sequence ID" value="JAG64885.1"/>
    <property type="molecule type" value="Transcribed_RNA"/>
</dbReference>
<protein>
    <submittedName>
        <fullName evidence="1">Lon protease</fullName>
    </submittedName>
</protein>
<accession>A0A0A9W9E9</accession>
<reference evidence="2" key="3">
    <citation type="submission" date="2014-09" db="EMBL/GenBank/DDBJ databases">
        <authorList>
            <person name="Magalhaes I.L.F."/>
            <person name="Oliveira U."/>
            <person name="Santos F.R."/>
            <person name="Vidigal T.H.D.A."/>
            <person name="Brescovit A.D."/>
            <person name="Santos A.J."/>
        </authorList>
    </citation>
    <scope>NUCLEOTIDE SEQUENCE</scope>
</reference>
<evidence type="ECO:0000313" key="2">
    <source>
        <dbReference type="EMBL" id="JAG64885.1"/>
    </source>
</evidence>
<reference evidence="1" key="2">
    <citation type="submission" date="2014-07" db="EMBL/GenBank/DDBJ databases">
        <authorList>
            <person name="Hull J."/>
        </authorList>
    </citation>
    <scope>NUCLEOTIDE SEQUENCE</scope>
</reference>
<dbReference type="GO" id="GO:0006508">
    <property type="term" value="P:proteolysis"/>
    <property type="evidence" value="ECO:0007669"/>
    <property type="project" value="UniProtKB-KW"/>
</dbReference>
<sequence>MFYRNFEGLDEVRRGSFVELSGRLLQKNRSDSAEVSRQTSDRYVKKHMSAGVTEPLEVDYDVKRISFVSKANDIFQRSSVPKNTRSEPSFQKIPVMEKQRKISTQTSGSWPPKYLQSEGLPQFEQLEPEPLHPTKREAELESAVKILSMKLDYTQRKIVESQNNKEILKAKLDHLITVSQKQDMTLI</sequence>
<proteinExistence type="predicted"/>
<evidence type="ECO:0000313" key="1">
    <source>
        <dbReference type="EMBL" id="JAG04434.1"/>
    </source>
</evidence>
<dbReference type="EMBL" id="GBHO01039170">
    <property type="protein sequence ID" value="JAG04434.1"/>
    <property type="molecule type" value="Transcribed_RNA"/>
</dbReference>
<name>A0A0A9W9E9_LYGHE</name>
<dbReference type="GO" id="GO:0008233">
    <property type="term" value="F:peptidase activity"/>
    <property type="evidence" value="ECO:0007669"/>
    <property type="project" value="UniProtKB-KW"/>
</dbReference>
<organism evidence="1">
    <name type="scientific">Lygus hesperus</name>
    <name type="common">Western plant bug</name>
    <dbReference type="NCBI Taxonomy" id="30085"/>
    <lineage>
        <taxon>Eukaryota</taxon>
        <taxon>Metazoa</taxon>
        <taxon>Ecdysozoa</taxon>
        <taxon>Arthropoda</taxon>
        <taxon>Hexapoda</taxon>
        <taxon>Insecta</taxon>
        <taxon>Pterygota</taxon>
        <taxon>Neoptera</taxon>
        <taxon>Paraneoptera</taxon>
        <taxon>Hemiptera</taxon>
        <taxon>Heteroptera</taxon>
        <taxon>Panheteroptera</taxon>
        <taxon>Cimicomorpha</taxon>
        <taxon>Miridae</taxon>
        <taxon>Mirini</taxon>
        <taxon>Lygus</taxon>
    </lineage>
</organism>
<reference evidence="1" key="1">
    <citation type="journal article" date="2014" name="PLoS ONE">
        <title>Transcriptome-Based Identification of ABC Transporters in the Western Tarnished Plant Bug Lygus hesperus.</title>
        <authorList>
            <person name="Hull J.J."/>
            <person name="Chaney K."/>
            <person name="Geib S.M."/>
            <person name="Fabrick J.A."/>
            <person name="Brent C.S."/>
            <person name="Walsh D."/>
            <person name="Lavine L.C."/>
        </authorList>
    </citation>
    <scope>NUCLEOTIDE SEQUENCE</scope>
</reference>
<gene>
    <name evidence="1" type="primary">lon_5</name>
    <name evidence="1" type="ORF">CM83_14888</name>
</gene>